<organism evidence="26 27">
    <name type="scientific">Haemaphysalis longicornis</name>
    <name type="common">Bush tick</name>
    <dbReference type="NCBI Taxonomy" id="44386"/>
    <lineage>
        <taxon>Eukaryota</taxon>
        <taxon>Metazoa</taxon>
        <taxon>Ecdysozoa</taxon>
        <taxon>Arthropoda</taxon>
        <taxon>Chelicerata</taxon>
        <taxon>Arachnida</taxon>
        <taxon>Acari</taxon>
        <taxon>Parasitiformes</taxon>
        <taxon>Ixodida</taxon>
        <taxon>Ixodoidea</taxon>
        <taxon>Ixodidae</taxon>
        <taxon>Haemaphysalinae</taxon>
        <taxon>Haemaphysalis</taxon>
    </lineage>
</organism>
<dbReference type="GO" id="GO:0042393">
    <property type="term" value="F:histone binding"/>
    <property type="evidence" value="ECO:0007669"/>
    <property type="project" value="InterPro"/>
</dbReference>
<evidence type="ECO:0000256" key="12">
    <source>
        <dbReference type="ARBA" id="ARBA00022553"/>
    </source>
</evidence>
<evidence type="ECO:0000256" key="17">
    <source>
        <dbReference type="ARBA" id="ARBA00023054"/>
    </source>
</evidence>
<dbReference type="Pfam" id="PF03344">
    <property type="entry name" value="Daxx"/>
    <property type="match status" value="1"/>
</dbReference>
<keyword evidence="21" id="KW-0137">Centromere</keyword>
<evidence type="ECO:0000256" key="6">
    <source>
        <dbReference type="ARBA" id="ARBA00008592"/>
    </source>
</evidence>
<keyword evidence="13" id="KW-0053">Apoptosis</keyword>
<evidence type="ECO:0000256" key="8">
    <source>
        <dbReference type="ARBA" id="ARBA00022454"/>
    </source>
</evidence>
<dbReference type="GO" id="GO:0005737">
    <property type="term" value="C:cytoplasm"/>
    <property type="evidence" value="ECO:0007669"/>
    <property type="project" value="UniProtKB-SubCell"/>
</dbReference>
<evidence type="ECO:0000256" key="19">
    <source>
        <dbReference type="ARBA" id="ARBA00023186"/>
    </source>
</evidence>
<evidence type="ECO:0000256" key="2">
    <source>
        <dbReference type="ARBA" id="ARBA00004496"/>
    </source>
</evidence>
<evidence type="ECO:0000256" key="7">
    <source>
        <dbReference type="ARBA" id="ARBA00019298"/>
    </source>
</evidence>
<feature type="compositionally biased region" description="Polar residues" evidence="23">
    <location>
        <begin position="240"/>
        <end position="267"/>
    </location>
</feature>
<keyword evidence="18" id="KW-0804">Transcription</keyword>
<feature type="region of interest" description="Disordered" evidence="23">
    <location>
        <begin position="193"/>
        <end position="348"/>
    </location>
</feature>
<dbReference type="GO" id="GO:0003713">
    <property type="term" value="F:transcription coactivator activity"/>
    <property type="evidence" value="ECO:0007669"/>
    <property type="project" value="TreeGrafter"/>
</dbReference>
<dbReference type="Gene3D" id="1.20.58.2170">
    <property type="match status" value="1"/>
</dbReference>
<dbReference type="GO" id="GO:0016605">
    <property type="term" value="C:PML body"/>
    <property type="evidence" value="ECO:0007669"/>
    <property type="project" value="UniProtKB-SubCell"/>
</dbReference>
<name>A0A9J6GE28_HAELO</name>
<gene>
    <name evidence="26" type="ORF">HPB48_019192</name>
</gene>
<dbReference type="PANTHER" id="PTHR12766">
    <property type="entry name" value="DEATH DOMAIN-ASSOCIATED PROTEIN 6 DAXX"/>
    <property type="match status" value="1"/>
</dbReference>
<dbReference type="Pfam" id="PF20920">
    <property type="entry name" value="DAXX_hist_bd"/>
    <property type="match status" value="1"/>
</dbReference>
<keyword evidence="9" id="KW-0963">Cytoplasm</keyword>
<dbReference type="GO" id="GO:0005730">
    <property type="term" value="C:nucleolus"/>
    <property type="evidence" value="ECO:0007669"/>
    <property type="project" value="UniProtKB-SubCell"/>
</dbReference>
<evidence type="ECO:0000256" key="22">
    <source>
        <dbReference type="ARBA" id="ARBA00029641"/>
    </source>
</evidence>
<evidence type="ECO:0000256" key="11">
    <source>
        <dbReference type="ARBA" id="ARBA00022499"/>
    </source>
</evidence>
<keyword evidence="16" id="KW-0805">Transcription regulation</keyword>
<dbReference type="GO" id="GO:0000775">
    <property type="term" value="C:chromosome, centromeric region"/>
    <property type="evidence" value="ECO:0007669"/>
    <property type="project" value="UniProtKB-SubCell"/>
</dbReference>
<evidence type="ECO:0000256" key="14">
    <source>
        <dbReference type="ARBA" id="ARBA00022843"/>
    </source>
</evidence>
<reference evidence="26 27" key="1">
    <citation type="journal article" date="2020" name="Cell">
        <title>Large-Scale Comparative Analyses of Tick Genomes Elucidate Their Genetic Diversity and Vector Capacities.</title>
        <authorList>
            <consortium name="Tick Genome and Microbiome Consortium (TIGMIC)"/>
            <person name="Jia N."/>
            <person name="Wang J."/>
            <person name="Shi W."/>
            <person name="Du L."/>
            <person name="Sun Y."/>
            <person name="Zhan W."/>
            <person name="Jiang J.F."/>
            <person name="Wang Q."/>
            <person name="Zhang B."/>
            <person name="Ji P."/>
            <person name="Bell-Sakyi L."/>
            <person name="Cui X.M."/>
            <person name="Yuan T.T."/>
            <person name="Jiang B.G."/>
            <person name="Yang W.F."/>
            <person name="Lam T.T."/>
            <person name="Chang Q.C."/>
            <person name="Ding S.J."/>
            <person name="Wang X.J."/>
            <person name="Zhu J.G."/>
            <person name="Ruan X.D."/>
            <person name="Zhao L."/>
            <person name="Wei J.T."/>
            <person name="Ye R.Z."/>
            <person name="Que T.C."/>
            <person name="Du C.H."/>
            <person name="Zhou Y.H."/>
            <person name="Cheng J.X."/>
            <person name="Dai P.F."/>
            <person name="Guo W.B."/>
            <person name="Han X.H."/>
            <person name="Huang E.J."/>
            <person name="Li L.F."/>
            <person name="Wei W."/>
            <person name="Gao Y.C."/>
            <person name="Liu J.Z."/>
            <person name="Shao H.Z."/>
            <person name="Wang X."/>
            <person name="Wang C.C."/>
            <person name="Yang T.C."/>
            <person name="Huo Q.B."/>
            <person name="Li W."/>
            <person name="Chen H.Y."/>
            <person name="Chen S.E."/>
            <person name="Zhou L.G."/>
            <person name="Ni X.B."/>
            <person name="Tian J.H."/>
            <person name="Sheng Y."/>
            <person name="Liu T."/>
            <person name="Pan Y.S."/>
            <person name="Xia L.Y."/>
            <person name="Li J."/>
            <person name="Zhao F."/>
            <person name="Cao W.C."/>
        </authorList>
    </citation>
    <scope>NUCLEOTIDE SEQUENCE [LARGE SCALE GENOMIC DNA]</scope>
    <source>
        <strain evidence="26">HaeL-2018</strain>
    </source>
</reference>
<comment type="subcellular location">
    <subcellularLocation>
        <location evidence="3">Chromosome</location>
        <location evidence="3">Centromere</location>
    </subcellularLocation>
    <subcellularLocation>
        <location evidence="2">Cytoplasm</location>
    </subcellularLocation>
    <subcellularLocation>
        <location evidence="1">Nucleus</location>
        <location evidence="1">PML body</location>
    </subcellularLocation>
    <subcellularLocation>
        <location evidence="4">Nucleus</location>
        <location evidence="4">Nucleolus</location>
    </subcellularLocation>
    <subcellularLocation>
        <location evidence="5">Nucleus</location>
        <location evidence="5">Nucleoplasm</location>
    </subcellularLocation>
</comment>
<dbReference type="VEuPathDB" id="VectorBase:HLOH_040232"/>
<feature type="compositionally biased region" description="Polar residues" evidence="23">
    <location>
        <begin position="29"/>
        <end position="45"/>
    </location>
</feature>
<evidence type="ECO:0000313" key="27">
    <source>
        <dbReference type="Proteomes" id="UP000821853"/>
    </source>
</evidence>
<evidence type="ECO:0000259" key="24">
    <source>
        <dbReference type="Pfam" id="PF03344"/>
    </source>
</evidence>
<keyword evidence="12" id="KW-0597">Phosphoprotein</keyword>
<evidence type="ECO:0000256" key="1">
    <source>
        <dbReference type="ARBA" id="ARBA00004322"/>
    </source>
</evidence>
<keyword evidence="20" id="KW-0539">Nucleus</keyword>
<dbReference type="GO" id="GO:0006325">
    <property type="term" value="P:chromatin organization"/>
    <property type="evidence" value="ECO:0007669"/>
    <property type="project" value="UniProtKB-KW"/>
</dbReference>
<keyword evidence="17" id="KW-0175">Coiled coil</keyword>
<evidence type="ECO:0000256" key="23">
    <source>
        <dbReference type="SAM" id="MobiDB-lite"/>
    </source>
</evidence>
<dbReference type="Proteomes" id="UP000821853">
    <property type="component" value="Unassembled WGS sequence"/>
</dbReference>
<evidence type="ECO:0000256" key="18">
    <source>
        <dbReference type="ARBA" id="ARBA00023163"/>
    </source>
</evidence>
<evidence type="ECO:0000259" key="25">
    <source>
        <dbReference type="Pfam" id="PF20920"/>
    </source>
</evidence>
<evidence type="ECO:0000256" key="20">
    <source>
        <dbReference type="ARBA" id="ARBA00023242"/>
    </source>
</evidence>
<feature type="compositionally biased region" description="Polar residues" evidence="23">
    <location>
        <begin position="326"/>
        <end position="336"/>
    </location>
</feature>
<dbReference type="CDD" id="cd13150">
    <property type="entry name" value="DAXX_histone_binding"/>
    <property type="match status" value="1"/>
</dbReference>
<keyword evidence="14" id="KW-0832">Ubl conjugation</keyword>
<feature type="region of interest" description="Disordered" evidence="23">
    <location>
        <begin position="14"/>
        <end position="64"/>
    </location>
</feature>
<keyword evidence="10" id="KW-0678">Repressor</keyword>
<evidence type="ECO:0000256" key="5">
    <source>
        <dbReference type="ARBA" id="ARBA00004642"/>
    </source>
</evidence>
<feature type="domain" description="Daxx N-terminal Rassf1C-interacting" evidence="24">
    <location>
        <begin position="116"/>
        <end position="196"/>
    </location>
</feature>
<dbReference type="EMBL" id="JABSTR010000008">
    <property type="protein sequence ID" value="KAH9376686.1"/>
    <property type="molecule type" value="Genomic_DNA"/>
</dbReference>
<sequence>MAADASGFARELAIVISDDEGPEERRGNNVASPVHNGQGQKSSAVVKSEPENARASCADSTDSDRTISPPLIVVDVLRSQAQLVSGEKLPNHGIESLKRPHHAPSPQLVKMFEKADEMLLEFLESCKKHLSDKDYVAIKEKIKSLVRQTNWHYLASENFKANVSRLAKCVRKDGFNVFVYIKELTDELRAYREKRSKPKRKPDSEASVPSGDNLDTSSSGITESSSCQSTESKKLKDSTKSGPSATEAQCPSIPAAQSPSLSDSPASKATPKLSPPSSSVNAVLGPTGDSLPTCNDPACPQPSTSGTADSEKVRNCKPKQEKDSSSGEMNCVASQGNGVGSGKDSPVALPMEDLKKAKNLRKLEKHLVKLAHGIKKLREKEVNWDDSDDENSPYIMESRFKAKALKVWQKICELEGRRPTTGRMRDSKFSFKGTRYDSLNVKVEKLVNKSKVFPDFTDILNLVQKENNEVGLGLGNQEMQSMARSIFSDVGQELQRRRQRDELSIARSYLEEDPDFADDPAEHDAVLQSKLEANAKEHHKRIDDVIQAYVAKQESLKLEAQEVKEEDCNESPVPSPKGAGDDDDEDDDEEEDNEDEDIVKSILEDNNDNPSEDESESGGAPEEGDVKDDGGSLKVLQEGDVKGDGGSLKALQEGDIKGDGGSVEALQEGDIKGDGGSLEALQEGDIKGDGGSLKALNEGDVKGVGGSLKALQQGDIKGDGGSLKALLLSGPVTTAATSSKDGTAPSGGNGMPFTSLKRPRSSSEKNTLPQEAEVITIPSDDEDKEPTSPVAKILKT</sequence>
<keyword evidence="8" id="KW-0158">Chromosome</keyword>
<dbReference type="GO" id="GO:0006915">
    <property type="term" value="P:apoptotic process"/>
    <property type="evidence" value="ECO:0007669"/>
    <property type="project" value="UniProtKB-KW"/>
</dbReference>
<proteinExistence type="inferred from homology"/>
<evidence type="ECO:0000256" key="3">
    <source>
        <dbReference type="ARBA" id="ARBA00004584"/>
    </source>
</evidence>
<keyword evidence="27" id="KW-1185">Reference proteome</keyword>
<feature type="compositionally biased region" description="Polar residues" evidence="23">
    <location>
        <begin position="732"/>
        <end position="741"/>
    </location>
</feature>
<evidence type="ECO:0000256" key="4">
    <source>
        <dbReference type="ARBA" id="ARBA00004604"/>
    </source>
</evidence>
<evidence type="ECO:0000256" key="16">
    <source>
        <dbReference type="ARBA" id="ARBA00023015"/>
    </source>
</evidence>
<feature type="region of interest" description="Disordered" evidence="23">
    <location>
        <begin position="561"/>
        <end position="692"/>
    </location>
</feature>
<feature type="compositionally biased region" description="Low complexity" evidence="23">
    <location>
        <begin position="216"/>
        <end position="230"/>
    </location>
</feature>
<feature type="compositionally biased region" description="Basic and acidic residues" evidence="23">
    <location>
        <begin position="627"/>
        <end position="643"/>
    </location>
</feature>
<comment type="caution">
    <text evidence="26">The sequence shown here is derived from an EMBL/GenBank/DDBJ whole genome shotgun (WGS) entry which is preliminary data.</text>
</comment>
<dbReference type="InterPro" id="IPR031333">
    <property type="entry name" value="Daxx_N"/>
</dbReference>
<feature type="compositionally biased region" description="Acidic residues" evidence="23">
    <location>
        <begin position="605"/>
        <end position="626"/>
    </location>
</feature>
<feature type="region of interest" description="Disordered" evidence="23">
    <location>
        <begin position="732"/>
        <end position="796"/>
    </location>
</feature>
<keyword evidence="15" id="KW-0156">Chromatin regulator</keyword>
<evidence type="ECO:0000256" key="10">
    <source>
        <dbReference type="ARBA" id="ARBA00022491"/>
    </source>
</evidence>
<dbReference type="PANTHER" id="PTHR12766:SF7">
    <property type="entry name" value="DEATH DOMAIN-ASSOCIATED PROTEIN 6"/>
    <property type="match status" value="1"/>
</dbReference>
<evidence type="ECO:0000256" key="9">
    <source>
        <dbReference type="ARBA" id="ARBA00022490"/>
    </source>
</evidence>
<protein>
    <recommendedName>
        <fullName evidence="7">Death domain-associated protein 6</fullName>
    </recommendedName>
    <alternativeName>
        <fullName evidence="22">Daxx</fullName>
    </alternativeName>
</protein>
<dbReference type="InterPro" id="IPR038298">
    <property type="entry name" value="Daxx_N_sf"/>
</dbReference>
<evidence type="ECO:0000256" key="15">
    <source>
        <dbReference type="ARBA" id="ARBA00022853"/>
    </source>
</evidence>
<dbReference type="OrthoDB" id="6437935at2759"/>
<dbReference type="Gene3D" id="1.10.8.810">
    <property type="entry name" value="Daxx helical bundle domain"/>
    <property type="match status" value="1"/>
</dbReference>
<feature type="compositionally biased region" description="Basic and acidic residues" evidence="23">
    <location>
        <begin position="309"/>
        <end position="325"/>
    </location>
</feature>
<dbReference type="AlphaFoldDB" id="A0A9J6GE28"/>
<evidence type="ECO:0000256" key="13">
    <source>
        <dbReference type="ARBA" id="ARBA00022703"/>
    </source>
</evidence>
<evidence type="ECO:0000313" key="26">
    <source>
        <dbReference type="EMBL" id="KAH9376686.1"/>
    </source>
</evidence>
<dbReference type="GO" id="GO:0003714">
    <property type="term" value="F:transcription corepressor activity"/>
    <property type="evidence" value="ECO:0007669"/>
    <property type="project" value="TreeGrafter"/>
</dbReference>
<keyword evidence="11" id="KW-1017">Isopeptide bond</keyword>
<comment type="similarity">
    <text evidence="6">Belongs to the DAXX family.</text>
</comment>
<dbReference type="GO" id="GO:0050681">
    <property type="term" value="F:nuclear androgen receptor binding"/>
    <property type="evidence" value="ECO:0007669"/>
    <property type="project" value="TreeGrafter"/>
</dbReference>
<dbReference type="InterPro" id="IPR046426">
    <property type="entry name" value="DAXX_histone-bd_sf"/>
</dbReference>
<evidence type="ECO:0000256" key="21">
    <source>
        <dbReference type="ARBA" id="ARBA00023328"/>
    </source>
</evidence>
<feature type="compositionally biased region" description="Acidic residues" evidence="23">
    <location>
        <begin position="581"/>
        <end position="597"/>
    </location>
</feature>
<accession>A0A9J6GE28</accession>
<dbReference type="InterPro" id="IPR046378">
    <property type="entry name" value="DAXX_histone-bd"/>
</dbReference>
<keyword evidence="19" id="KW-0143">Chaperone</keyword>
<feature type="domain" description="Daxx histone-binding" evidence="25">
    <location>
        <begin position="467"/>
        <end position="550"/>
    </location>
</feature>